<name>X1N0H5_9ZZZZ</name>
<dbReference type="AlphaFoldDB" id="X1N0H5"/>
<evidence type="ECO:0000256" key="1">
    <source>
        <dbReference type="SAM" id="Phobius"/>
    </source>
</evidence>
<reference evidence="2" key="1">
    <citation type="journal article" date="2014" name="Front. Microbiol.">
        <title>High frequency of phylogenetically diverse reductive dehalogenase-homologous genes in deep subseafloor sedimentary metagenomes.</title>
        <authorList>
            <person name="Kawai M."/>
            <person name="Futagami T."/>
            <person name="Toyoda A."/>
            <person name="Takaki Y."/>
            <person name="Nishi S."/>
            <person name="Hori S."/>
            <person name="Arai W."/>
            <person name="Tsubouchi T."/>
            <person name="Morono Y."/>
            <person name="Uchiyama I."/>
            <person name="Ito T."/>
            <person name="Fujiyama A."/>
            <person name="Inagaki F."/>
            <person name="Takami H."/>
        </authorList>
    </citation>
    <scope>NUCLEOTIDE SEQUENCE</scope>
    <source>
        <strain evidence="2">Expedition CK06-06</strain>
    </source>
</reference>
<protein>
    <submittedName>
        <fullName evidence="2">Uncharacterized protein</fullName>
    </submittedName>
</protein>
<accession>X1N0H5</accession>
<dbReference type="EMBL" id="BARV01027459">
    <property type="protein sequence ID" value="GAI37502.1"/>
    <property type="molecule type" value="Genomic_DNA"/>
</dbReference>
<keyword evidence="1" id="KW-0472">Membrane</keyword>
<sequence>MKEVNWNDVRYFNPKTDHLLKCPCCKLLLINSGSIYKLDIARKISNVAYNINSACRCKSHDKELHPEQVKLGIYSGKSSHIADKETGIYSSAFDIDTRNNRHRFRIVRGLILAGFSRLLIYPTFLHIDDDENKDQEIISLM</sequence>
<keyword evidence="1" id="KW-0812">Transmembrane</keyword>
<keyword evidence="1" id="KW-1133">Transmembrane helix</keyword>
<gene>
    <name evidence="2" type="ORF">S06H3_44175</name>
</gene>
<proteinExistence type="predicted"/>
<comment type="caution">
    <text evidence="2">The sequence shown here is derived from an EMBL/GenBank/DDBJ whole genome shotgun (WGS) entry which is preliminary data.</text>
</comment>
<organism evidence="2">
    <name type="scientific">marine sediment metagenome</name>
    <dbReference type="NCBI Taxonomy" id="412755"/>
    <lineage>
        <taxon>unclassified sequences</taxon>
        <taxon>metagenomes</taxon>
        <taxon>ecological metagenomes</taxon>
    </lineage>
</organism>
<evidence type="ECO:0000313" key="2">
    <source>
        <dbReference type="EMBL" id="GAI37502.1"/>
    </source>
</evidence>
<feature type="transmembrane region" description="Helical" evidence="1">
    <location>
        <begin position="106"/>
        <end position="124"/>
    </location>
</feature>